<proteinExistence type="predicted"/>
<dbReference type="InterPro" id="IPR015422">
    <property type="entry name" value="PyrdxlP-dep_Trfase_small"/>
</dbReference>
<dbReference type="InterPro" id="IPR000192">
    <property type="entry name" value="Aminotrans_V_dom"/>
</dbReference>
<sequence>MTATADTDITDTAAAAPALDIAHVRAAFPALAEPTLAGWAFFENAGGSYPCRQVLRRLTEFYTRTKVQPYAPYPAARRAGAWMDEAVERLAPWLGVAPDWLHVGPSTSQNTYVLAQAFRRHLRGRAGAEIVVTEQDHEANSGVWRRLAEEGITIREWQVDPGTGRLDPAALDALLSERTALVAFPHCSNIVGAINPVAEITAKVRAAGAVSVVDGVSYAPHGLPDVAALGADVYLFSAYKTYGPHQGVMVADPALVDRLPCEGHGFNAGYRAKRLTPAGPDHAQVAALAGIADYFDDLHSHHFASNAAADGRAARVRGLMRGAEIARAAPLLAYLEGRNDLRVLGPTDPAGRAPTVSIAHARPGEALAAALAEHRIMAGGGDFYAPRVIRAMGEDPEHGVLRLSFVHYTSAEEIDRLIAALDRVL</sequence>
<dbReference type="SUPFAM" id="SSF53383">
    <property type="entry name" value="PLP-dependent transferases"/>
    <property type="match status" value="1"/>
</dbReference>
<accession>A0ABQ6LLA7</accession>
<comment type="caution">
    <text evidence="3">The sequence shown here is derived from an EMBL/GenBank/DDBJ whole genome shotgun (WGS) entry which is preliminary data.</text>
</comment>
<evidence type="ECO:0000313" key="4">
    <source>
        <dbReference type="Proteomes" id="UP001239909"/>
    </source>
</evidence>
<keyword evidence="3" id="KW-0032">Aminotransferase</keyword>
<evidence type="ECO:0000256" key="1">
    <source>
        <dbReference type="ARBA" id="ARBA00022898"/>
    </source>
</evidence>
<name>A0ABQ6LLA7_9RHOB</name>
<gene>
    <name evidence="3" type="ORF">LNKW23_02820</name>
</gene>
<dbReference type="EMBL" id="BSYI01000002">
    <property type="protein sequence ID" value="GMG81070.1"/>
    <property type="molecule type" value="Genomic_DNA"/>
</dbReference>
<dbReference type="Proteomes" id="UP001239909">
    <property type="component" value="Unassembled WGS sequence"/>
</dbReference>
<protein>
    <submittedName>
        <fullName evidence="3">Aminotransferase class V-fold PLP-dependent enzyme</fullName>
    </submittedName>
</protein>
<dbReference type="InterPro" id="IPR015421">
    <property type="entry name" value="PyrdxlP-dep_Trfase_major"/>
</dbReference>
<dbReference type="InterPro" id="IPR015424">
    <property type="entry name" value="PyrdxlP-dep_Trfase"/>
</dbReference>
<feature type="domain" description="Aminotransferase class V" evidence="2">
    <location>
        <begin position="41"/>
        <end position="250"/>
    </location>
</feature>
<reference evidence="3 4" key="1">
    <citation type="submission" date="2023-04" db="EMBL/GenBank/DDBJ databases">
        <title>Marinoamorphus aggregata gen. nov., sp. Nov., isolate from tissue of brittle star Ophioplocus japonicus.</title>
        <authorList>
            <person name="Kawano K."/>
            <person name="Sawayama S."/>
            <person name="Nakagawa S."/>
        </authorList>
    </citation>
    <scope>NUCLEOTIDE SEQUENCE [LARGE SCALE GENOMIC DNA]</scope>
    <source>
        <strain evidence="3 4">NKW23</strain>
    </source>
</reference>
<keyword evidence="1" id="KW-0663">Pyridoxal phosphate</keyword>
<dbReference type="PANTHER" id="PTHR43586">
    <property type="entry name" value="CYSTEINE DESULFURASE"/>
    <property type="match status" value="1"/>
</dbReference>
<dbReference type="Gene3D" id="3.90.1150.10">
    <property type="entry name" value="Aspartate Aminotransferase, domain 1"/>
    <property type="match status" value="1"/>
</dbReference>
<evidence type="ECO:0000259" key="2">
    <source>
        <dbReference type="Pfam" id="PF00266"/>
    </source>
</evidence>
<organism evidence="3 4">
    <name type="scientific">Paralimibaculum aggregatum</name>
    <dbReference type="NCBI Taxonomy" id="3036245"/>
    <lineage>
        <taxon>Bacteria</taxon>
        <taxon>Pseudomonadati</taxon>
        <taxon>Pseudomonadota</taxon>
        <taxon>Alphaproteobacteria</taxon>
        <taxon>Rhodobacterales</taxon>
        <taxon>Paracoccaceae</taxon>
        <taxon>Paralimibaculum</taxon>
    </lineage>
</organism>
<dbReference type="RefSeq" id="WP_285669695.1">
    <property type="nucleotide sequence ID" value="NZ_BSYI01000002.1"/>
</dbReference>
<dbReference type="Gene3D" id="3.40.640.10">
    <property type="entry name" value="Type I PLP-dependent aspartate aminotransferase-like (Major domain)"/>
    <property type="match status" value="1"/>
</dbReference>
<dbReference type="Pfam" id="PF00266">
    <property type="entry name" value="Aminotran_5"/>
    <property type="match status" value="1"/>
</dbReference>
<keyword evidence="3" id="KW-0808">Transferase</keyword>
<evidence type="ECO:0000313" key="3">
    <source>
        <dbReference type="EMBL" id="GMG81070.1"/>
    </source>
</evidence>
<dbReference type="PANTHER" id="PTHR43586:SF21">
    <property type="entry name" value="PYRIDOXAL PHOSPHATE (PLP)-DEPENDENT ASPARTATE AMINOTRANSFERASE SUPERFAMILY"/>
    <property type="match status" value="1"/>
</dbReference>
<dbReference type="GO" id="GO:0008483">
    <property type="term" value="F:transaminase activity"/>
    <property type="evidence" value="ECO:0007669"/>
    <property type="project" value="UniProtKB-KW"/>
</dbReference>
<keyword evidence="4" id="KW-1185">Reference proteome</keyword>